<evidence type="ECO:0008006" key="8">
    <source>
        <dbReference type="Google" id="ProtNLM"/>
    </source>
</evidence>
<dbReference type="PANTHER" id="PTHR39087">
    <property type="entry name" value="UPF0104 MEMBRANE PROTEIN MJ1595"/>
    <property type="match status" value="1"/>
</dbReference>
<evidence type="ECO:0000256" key="3">
    <source>
        <dbReference type="ARBA" id="ARBA00022692"/>
    </source>
</evidence>
<organism evidence="7">
    <name type="scientific">marine sediment metagenome</name>
    <dbReference type="NCBI Taxonomy" id="412755"/>
    <lineage>
        <taxon>unclassified sequences</taxon>
        <taxon>metagenomes</taxon>
        <taxon>ecological metagenomes</taxon>
    </lineage>
</organism>
<keyword evidence="3 6" id="KW-0812">Transmembrane</keyword>
<comment type="subcellular location">
    <subcellularLocation>
        <location evidence="1">Cell membrane</location>
        <topology evidence="1">Multi-pass membrane protein</topology>
    </subcellularLocation>
</comment>
<evidence type="ECO:0000256" key="1">
    <source>
        <dbReference type="ARBA" id="ARBA00004651"/>
    </source>
</evidence>
<dbReference type="EMBL" id="BARU01037199">
    <property type="protein sequence ID" value="GAH85551.1"/>
    <property type="molecule type" value="Genomic_DNA"/>
</dbReference>
<dbReference type="GO" id="GO:0005886">
    <property type="term" value="C:plasma membrane"/>
    <property type="evidence" value="ECO:0007669"/>
    <property type="project" value="UniProtKB-SubCell"/>
</dbReference>
<sequence length="125" mass="13850">MKRKIVVIISTVVGLTVLILIFYLAGIQNVFFEIGQIGLLGAVVFIANALFILLLYTFSWQIILASYGCRLSFRDVFAARVIGFAVSYLTPSMYIGGEPLRAYMISKRHQLPIAKVGATVVVDKF</sequence>
<dbReference type="NCBIfam" id="TIGR00374">
    <property type="entry name" value="flippase-like domain"/>
    <property type="match status" value="1"/>
</dbReference>
<gene>
    <name evidence="7" type="ORF">S03H2_57992</name>
</gene>
<dbReference type="AlphaFoldDB" id="X1ISZ4"/>
<feature type="non-terminal residue" evidence="7">
    <location>
        <position position="125"/>
    </location>
</feature>
<evidence type="ECO:0000256" key="4">
    <source>
        <dbReference type="ARBA" id="ARBA00022989"/>
    </source>
</evidence>
<evidence type="ECO:0000256" key="2">
    <source>
        <dbReference type="ARBA" id="ARBA00022475"/>
    </source>
</evidence>
<evidence type="ECO:0000256" key="6">
    <source>
        <dbReference type="SAM" id="Phobius"/>
    </source>
</evidence>
<keyword evidence="2" id="KW-1003">Cell membrane</keyword>
<evidence type="ECO:0000256" key="5">
    <source>
        <dbReference type="ARBA" id="ARBA00023136"/>
    </source>
</evidence>
<accession>X1ISZ4</accession>
<feature type="transmembrane region" description="Helical" evidence="6">
    <location>
        <begin position="77"/>
        <end position="96"/>
    </location>
</feature>
<dbReference type="InterPro" id="IPR022791">
    <property type="entry name" value="L-PG_synthase/AglD"/>
</dbReference>
<feature type="transmembrane region" description="Helical" evidence="6">
    <location>
        <begin position="37"/>
        <end position="56"/>
    </location>
</feature>
<keyword evidence="5 6" id="KW-0472">Membrane</keyword>
<protein>
    <recommendedName>
        <fullName evidence="8">Flippase-like domain-containing protein</fullName>
    </recommendedName>
</protein>
<dbReference type="Pfam" id="PF03706">
    <property type="entry name" value="LPG_synthase_TM"/>
    <property type="match status" value="1"/>
</dbReference>
<comment type="caution">
    <text evidence="7">The sequence shown here is derived from an EMBL/GenBank/DDBJ whole genome shotgun (WGS) entry which is preliminary data.</text>
</comment>
<keyword evidence="4 6" id="KW-1133">Transmembrane helix</keyword>
<proteinExistence type="predicted"/>
<reference evidence="7" key="1">
    <citation type="journal article" date="2014" name="Front. Microbiol.">
        <title>High frequency of phylogenetically diverse reductive dehalogenase-homologous genes in deep subseafloor sedimentary metagenomes.</title>
        <authorList>
            <person name="Kawai M."/>
            <person name="Futagami T."/>
            <person name="Toyoda A."/>
            <person name="Takaki Y."/>
            <person name="Nishi S."/>
            <person name="Hori S."/>
            <person name="Arai W."/>
            <person name="Tsubouchi T."/>
            <person name="Morono Y."/>
            <person name="Uchiyama I."/>
            <person name="Ito T."/>
            <person name="Fujiyama A."/>
            <person name="Inagaki F."/>
            <person name="Takami H."/>
        </authorList>
    </citation>
    <scope>NUCLEOTIDE SEQUENCE</scope>
    <source>
        <strain evidence="7">Expedition CK06-06</strain>
    </source>
</reference>
<name>X1ISZ4_9ZZZZ</name>
<feature type="transmembrane region" description="Helical" evidence="6">
    <location>
        <begin position="5"/>
        <end position="25"/>
    </location>
</feature>
<evidence type="ECO:0000313" key="7">
    <source>
        <dbReference type="EMBL" id="GAH85551.1"/>
    </source>
</evidence>
<dbReference type="PANTHER" id="PTHR39087:SF2">
    <property type="entry name" value="UPF0104 MEMBRANE PROTEIN MJ1595"/>
    <property type="match status" value="1"/>
</dbReference>